<sequence length="337" mass="38454">MNEQQLVQRIGYRFKRDLINNWGLILIPKESLLEAHHVEWILNHGIIMEEQDFESAQLVTSEELVTQASEMVKEMFHLINEEKEIPLEALNRSVIPAIYQATEFPSLFSVLSGLQAKDDYTYRHNIGVGVISTLIGRWLHLPEDELSMLSTAATLHDVGKIQIGDEILNKPGKYSDNEYEIMKRHTTFGFDIIKRTPNLPPELALVALQHHEREDGKGYPNGLKGDQIEFFSKIVAVADIFHAMTSKRVYKDAAPFYLVIRQMQEDRFGQLDPLICNIFIRRMMELAVGDEVILTDGRRGDIVNSNPLDLTNPLVKVGDDYIDLSKHSNLFIQTLVG</sequence>
<dbReference type="Gene3D" id="1.10.3210.10">
    <property type="entry name" value="Hypothetical protein af1432"/>
    <property type="match status" value="1"/>
</dbReference>
<dbReference type="InterPro" id="IPR037522">
    <property type="entry name" value="HD_GYP_dom"/>
</dbReference>
<dbReference type="Proteomes" id="UP000641588">
    <property type="component" value="Unassembled WGS sequence"/>
</dbReference>
<accession>A0A972GMD8</accession>
<dbReference type="Pfam" id="PF13487">
    <property type="entry name" value="HD_5"/>
    <property type="match status" value="1"/>
</dbReference>
<dbReference type="AlphaFoldDB" id="A0A972GMD8"/>
<dbReference type="PANTHER" id="PTHR43155:SF2">
    <property type="entry name" value="CYCLIC DI-GMP PHOSPHODIESTERASE PA4108"/>
    <property type="match status" value="1"/>
</dbReference>
<dbReference type="EMBL" id="WHOD01000027">
    <property type="protein sequence ID" value="NOU92938.1"/>
    <property type="molecule type" value="Genomic_DNA"/>
</dbReference>
<evidence type="ECO:0000313" key="2">
    <source>
        <dbReference type="EMBL" id="NOU92938.1"/>
    </source>
</evidence>
<feature type="domain" description="HD-GYP" evidence="1">
    <location>
        <begin position="99"/>
        <end position="295"/>
    </location>
</feature>
<evidence type="ECO:0000259" key="1">
    <source>
        <dbReference type="PROSITE" id="PS51832"/>
    </source>
</evidence>
<reference evidence="2" key="1">
    <citation type="submission" date="2019-10" db="EMBL/GenBank/DDBJ databases">
        <title>Description of Paenibacillus glebae sp. nov.</title>
        <authorList>
            <person name="Carlier A."/>
            <person name="Qi S."/>
        </authorList>
    </citation>
    <scope>NUCLEOTIDE SEQUENCE</scope>
    <source>
        <strain evidence="2">LMG 31456</strain>
    </source>
</reference>
<organism evidence="2 3">
    <name type="scientific">Paenibacillus foliorum</name>
    <dbReference type="NCBI Taxonomy" id="2654974"/>
    <lineage>
        <taxon>Bacteria</taxon>
        <taxon>Bacillati</taxon>
        <taxon>Bacillota</taxon>
        <taxon>Bacilli</taxon>
        <taxon>Bacillales</taxon>
        <taxon>Paenibacillaceae</taxon>
        <taxon>Paenibacillus</taxon>
    </lineage>
</organism>
<gene>
    <name evidence="2" type="ORF">GC093_06775</name>
</gene>
<dbReference type="CDD" id="cd00077">
    <property type="entry name" value="HDc"/>
    <property type="match status" value="1"/>
</dbReference>
<evidence type="ECO:0000313" key="3">
    <source>
        <dbReference type="Proteomes" id="UP000641588"/>
    </source>
</evidence>
<dbReference type="PANTHER" id="PTHR43155">
    <property type="entry name" value="CYCLIC DI-GMP PHOSPHODIESTERASE PA4108-RELATED"/>
    <property type="match status" value="1"/>
</dbReference>
<dbReference type="SMART" id="SM00471">
    <property type="entry name" value="HDc"/>
    <property type="match status" value="1"/>
</dbReference>
<proteinExistence type="predicted"/>
<dbReference type="SUPFAM" id="SSF109604">
    <property type="entry name" value="HD-domain/PDEase-like"/>
    <property type="match status" value="1"/>
</dbReference>
<keyword evidence="3" id="KW-1185">Reference proteome</keyword>
<dbReference type="InterPro" id="IPR003607">
    <property type="entry name" value="HD/PDEase_dom"/>
</dbReference>
<protein>
    <submittedName>
        <fullName evidence="2">HD domain-containing protein</fullName>
    </submittedName>
</protein>
<name>A0A972GMD8_9BACL</name>
<comment type="caution">
    <text evidence="2">The sequence shown here is derived from an EMBL/GenBank/DDBJ whole genome shotgun (WGS) entry which is preliminary data.</text>
</comment>
<dbReference type="PROSITE" id="PS51832">
    <property type="entry name" value="HD_GYP"/>
    <property type="match status" value="1"/>
</dbReference>